<organism evidence="2 3">
    <name type="scientific">Sphingomonas aurea</name>
    <dbReference type="NCBI Taxonomy" id="3063994"/>
    <lineage>
        <taxon>Bacteria</taxon>
        <taxon>Pseudomonadati</taxon>
        <taxon>Pseudomonadota</taxon>
        <taxon>Alphaproteobacteria</taxon>
        <taxon>Sphingomonadales</taxon>
        <taxon>Sphingomonadaceae</taxon>
        <taxon>Sphingomonas</taxon>
    </lineage>
</organism>
<feature type="transmembrane region" description="Helical" evidence="1">
    <location>
        <begin position="70"/>
        <end position="90"/>
    </location>
</feature>
<feature type="transmembrane region" description="Helical" evidence="1">
    <location>
        <begin position="394"/>
        <end position="411"/>
    </location>
</feature>
<gene>
    <name evidence="2" type="ORF">Q5H91_16465</name>
</gene>
<feature type="transmembrane region" description="Helical" evidence="1">
    <location>
        <begin position="151"/>
        <end position="174"/>
    </location>
</feature>
<keyword evidence="3" id="KW-1185">Reference proteome</keyword>
<comment type="caution">
    <text evidence="2">The sequence shown here is derived from an EMBL/GenBank/DDBJ whole genome shotgun (WGS) entry which is preliminary data.</text>
</comment>
<feature type="transmembrane region" description="Helical" evidence="1">
    <location>
        <begin position="351"/>
        <end position="373"/>
    </location>
</feature>
<dbReference type="EMBL" id="JAUUDS010000015">
    <property type="protein sequence ID" value="MDP1028816.1"/>
    <property type="molecule type" value="Genomic_DNA"/>
</dbReference>
<feature type="transmembrane region" description="Helical" evidence="1">
    <location>
        <begin position="14"/>
        <end position="32"/>
    </location>
</feature>
<feature type="transmembrane region" description="Helical" evidence="1">
    <location>
        <begin position="229"/>
        <end position="248"/>
    </location>
</feature>
<evidence type="ECO:0000313" key="2">
    <source>
        <dbReference type="EMBL" id="MDP1028816.1"/>
    </source>
</evidence>
<keyword evidence="1" id="KW-0472">Membrane</keyword>
<feature type="transmembrane region" description="Helical" evidence="1">
    <location>
        <begin position="417"/>
        <end position="437"/>
    </location>
</feature>
<evidence type="ECO:0008006" key="4">
    <source>
        <dbReference type="Google" id="ProtNLM"/>
    </source>
</evidence>
<keyword evidence="1" id="KW-1133">Transmembrane helix</keyword>
<keyword evidence="1" id="KW-0812">Transmembrane</keyword>
<dbReference type="Proteomes" id="UP001230685">
    <property type="component" value="Unassembled WGS sequence"/>
</dbReference>
<evidence type="ECO:0000313" key="3">
    <source>
        <dbReference type="Proteomes" id="UP001230685"/>
    </source>
</evidence>
<evidence type="ECO:0000256" key="1">
    <source>
        <dbReference type="SAM" id="Phobius"/>
    </source>
</evidence>
<name>A0ABT9EPS7_9SPHN</name>
<reference evidence="2 3" key="1">
    <citation type="submission" date="2023-07" db="EMBL/GenBank/DDBJ databases">
        <authorList>
            <person name="Kim M.K."/>
        </authorList>
    </citation>
    <scope>NUCLEOTIDE SEQUENCE [LARGE SCALE GENOMIC DNA]</scope>
    <source>
        <strain evidence="2 3">KR1UV-12</strain>
    </source>
</reference>
<proteinExistence type="predicted"/>
<sequence length="454" mass="49365">MTEIQFLTIAIDNWLTLAPLTLLCSVALWFSIRDRLAAGVLDPMTLTLVFAFGINYGIVLFMRIEDLIDWPLFLMVASYAVLFIMALRISSSAKAPPLIYTYFSRLSDERLGSSVFTISALIYAAFSLLIFSSIGFGILAETNRFDVARGYGAAIRIMDGLSPFIIAYAALAIIEKPSGRGAKFILLGVFILYAAIVNGAKASVIYSLSIMFLSLSMSRFKVRISTWQAIMVVVVGLSFSAIALSINLNNNNVRAENTDPLAMSSSQVIARLAYRFIGFGDTSYLILPNHIIDGLQKDSVAARFIAPVVGNDNLGKLLGYEVADYSVGRQALLHYAPNSAVGGGPTSHFDFFAYVYFGPIGGVFFIIILGWFLGRISRAVHLTSQNVDTQNNKLLISLMAAIWARGVLVVIEPTVALAYVLDIIVLFTVIIIMAMGIHGPGTGAAPRPSPHPHH</sequence>
<accession>A0ABT9EPS7</accession>
<feature type="transmembrane region" description="Helical" evidence="1">
    <location>
        <begin position="111"/>
        <end position="139"/>
    </location>
</feature>
<protein>
    <recommendedName>
        <fullName evidence="4">Oligosaccharide repeat unit polymerase</fullName>
    </recommendedName>
</protein>
<dbReference type="RefSeq" id="WP_305174553.1">
    <property type="nucleotide sequence ID" value="NZ_JAUUDS010000015.1"/>
</dbReference>
<feature type="transmembrane region" description="Helical" evidence="1">
    <location>
        <begin position="44"/>
        <end position="64"/>
    </location>
</feature>